<reference evidence="2" key="1">
    <citation type="submission" date="2022-07" db="EMBL/GenBank/DDBJ databases">
        <title>Phylogenomic reconstructions and comparative analyses of Kickxellomycotina fungi.</title>
        <authorList>
            <person name="Reynolds N.K."/>
            <person name="Stajich J.E."/>
            <person name="Barry K."/>
            <person name="Grigoriev I.V."/>
            <person name="Crous P."/>
            <person name="Smith M.E."/>
        </authorList>
    </citation>
    <scope>NUCLEOTIDE SEQUENCE</scope>
    <source>
        <strain evidence="2">RSA 476</strain>
    </source>
</reference>
<evidence type="ECO:0000256" key="1">
    <source>
        <dbReference type="SAM" id="MobiDB-lite"/>
    </source>
</evidence>
<keyword evidence="3" id="KW-1185">Reference proteome</keyword>
<comment type="caution">
    <text evidence="2">The sequence shown here is derived from an EMBL/GenBank/DDBJ whole genome shotgun (WGS) entry which is preliminary data.</text>
</comment>
<dbReference type="Proteomes" id="UP001140074">
    <property type="component" value="Unassembled WGS sequence"/>
</dbReference>
<name>A0A9W8IV24_9FUNG</name>
<feature type="compositionally biased region" description="Low complexity" evidence="1">
    <location>
        <begin position="1"/>
        <end position="16"/>
    </location>
</feature>
<dbReference type="EMBL" id="JANBUY010000003">
    <property type="protein sequence ID" value="KAJ2868433.1"/>
    <property type="molecule type" value="Genomic_DNA"/>
</dbReference>
<organism evidence="2 3">
    <name type="scientific">Coemansia aciculifera</name>
    <dbReference type="NCBI Taxonomy" id="417176"/>
    <lineage>
        <taxon>Eukaryota</taxon>
        <taxon>Fungi</taxon>
        <taxon>Fungi incertae sedis</taxon>
        <taxon>Zoopagomycota</taxon>
        <taxon>Kickxellomycotina</taxon>
        <taxon>Kickxellomycetes</taxon>
        <taxon>Kickxellales</taxon>
        <taxon>Kickxellaceae</taxon>
        <taxon>Coemansia</taxon>
    </lineage>
</organism>
<protein>
    <submittedName>
        <fullName evidence="2">Uncharacterized protein</fullName>
    </submittedName>
</protein>
<proteinExistence type="predicted"/>
<accession>A0A9W8IV24</accession>
<gene>
    <name evidence="2" type="ORF">GGH94_000133</name>
</gene>
<feature type="region of interest" description="Disordered" evidence="1">
    <location>
        <begin position="1"/>
        <end position="30"/>
    </location>
</feature>
<sequence length="381" mass="40629">MSSSSDSSSSTTSPTPFQAPALPDIAREAKPGAVGQAKKCSVEGSALCSSDASNRYWACTKGKWASMKCSGKNVCAQTDDSTVVCHDPNGPVTHAPQESIPCKTDKSTMCNSADNSSFYVCLKNVWTLETCSSGSTCRIVDNAAVCMSPKSPTEPIKEPIKEPEELCSTPNESKCDATNRSNFHVCTKGKWTKMVCDGANVCMARDEKTSCVDQATADAPVQPCTQDKATRCVSDNKDIFQICQDKYWTNSTCSSGNVCGMKQGSALCHDPKQPIIDVPDQPCVENSPNRCVPGNNTLYQICYNKLWSNNTCTDDNVCIMIKKAAACVDKDVALSISPTNTLREPEVFVANGSGAASIRNVYSCGVSGLLCAVAMAFGFGF</sequence>
<evidence type="ECO:0000313" key="2">
    <source>
        <dbReference type="EMBL" id="KAJ2868433.1"/>
    </source>
</evidence>
<evidence type="ECO:0000313" key="3">
    <source>
        <dbReference type="Proteomes" id="UP001140074"/>
    </source>
</evidence>
<dbReference type="AlphaFoldDB" id="A0A9W8IV24"/>